<dbReference type="Proteomes" id="UP000261360">
    <property type="component" value="Unplaced"/>
</dbReference>
<reference evidence="2" key="2">
    <citation type="submission" date="2025-09" db="UniProtKB">
        <authorList>
            <consortium name="Ensembl"/>
        </authorList>
    </citation>
    <scope>IDENTIFICATION</scope>
</reference>
<dbReference type="Ensembl" id="ENSSLDT00000016095.1">
    <property type="protein sequence ID" value="ENSSLDP00000015517.1"/>
    <property type="gene ID" value="ENSSLDG00000012334.1"/>
</dbReference>
<evidence type="ECO:0000313" key="3">
    <source>
        <dbReference type="Proteomes" id="UP000261360"/>
    </source>
</evidence>
<name>A0A3B4XH73_SERLL</name>
<feature type="transmembrane region" description="Helical" evidence="1">
    <location>
        <begin position="48"/>
        <end position="75"/>
    </location>
</feature>
<proteinExistence type="predicted"/>
<reference evidence="2" key="1">
    <citation type="submission" date="2025-08" db="UniProtKB">
        <authorList>
            <consortium name="Ensembl"/>
        </authorList>
    </citation>
    <scope>IDENTIFICATION</scope>
</reference>
<keyword evidence="1" id="KW-1133">Transmembrane helix</keyword>
<evidence type="ECO:0000313" key="2">
    <source>
        <dbReference type="Ensembl" id="ENSSLDP00000015517.1"/>
    </source>
</evidence>
<protein>
    <submittedName>
        <fullName evidence="2">Uncharacterized protein</fullName>
    </submittedName>
</protein>
<sequence>LKTQSHGFQTNGLGVASDVNTQNKLNFGGKNKVAHQPFSLPSGAALPLFSISCLFAWLIFSLLLLCGFIVGFMLFDSTT</sequence>
<keyword evidence="3" id="KW-1185">Reference proteome</keyword>
<keyword evidence="1" id="KW-0812">Transmembrane</keyword>
<evidence type="ECO:0000256" key="1">
    <source>
        <dbReference type="SAM" id="Phobius"/>
    </source>
</evidence>
<organism evidence="2 3">
    <name type="scientific">Seriola lalandi dorsalis</name>
    <dbReference type="NCBI Taxonomy" id="1841481"/>
    <lineage>
        <taxon>Eukaryota</taxon>
        <taxon>Metazoa</taxon>
        <taxon>Chordata</taxon>
        <taxon>Craniata</taxon>
        <taxon>Vertebrata</taxon>
        <taxon>Euteleostomi</taxon>
        <taxon>Actinopterygii</taxon>
        <taxon>Neopterygii</taxon>
        <taxon>Teleostei</taxon>
        <taxon>Neoteleostei</taxon>
        <taxon>Acanthomorphata</taxon>
        <taxon>Carangaria</taxon>
        <taxon>Carangiformes</taxon>
        <taxon>Carangidae</taxon>
        <taxon>Seriola</taxon>
    </lineage>
</organism>
<accession>A0A3B4XH73</accession>
<keyword evidence="1" id="KW-0472">Membrane</keyword>
<dbReference type="AlphaFoldDB" id="A0A3B4XH73"/>